<dbReference type="AlphaFoldDB" id="A0A8T4HCU8"/>
<dbReference type="Pfam" id="PF12833">
    <property type="entry name" value="HTH_18"/>
    <property type="match status" value="1"/>
</dbReference>
<keyword evidence="2" id="KW-0238">DNA-binding</keyword>
<dbReference type="SMART" id="SM00342">
    <property type="entry name" value="HTH_ARAC"/>
    <property type="match status" value="1"/>
</dbReference>
<dbReference type="Pfam" id="PF02311">
    <property type="entry name" value="AraC_binding"/>
    <property type="match status" value="1"/>
</dbReference>
<dbReference type="InterPro" id="IPR009057">
    <property type="entry name" value="Homeodomain-like_sf"/>
</dbReference>
<dbReference type="PRINTS" id="PR00032">
    <property type="entry name" value="HTHARAC"/>
</dbReference>
<keyword evidence="3" id="KW-0804">Transcription</keyword>
<dbReference type="InterPro" id="IPR011051">
    <property type="entry name" value="RmlC_Cupin_sf"/>
</dbReference>
<accession>A0A8T4HCU8</accession>
<evidence type="ECO:0000256" key="2">
    <source>
        <dbReference type="ARBA" id="ARBA00023125"/>
    </source>
</evidence>
<dbReference type="PANTHER" id="PTHR11019">
    <property type="entry name" value="HTH-TYPE TRANSCRIPTIONAL REGULATOR NIMR"/>
    <property type="match status" value="1"/>
</dbReference>
<evidence type="ECO:0000256" key="1">
    <source>
        <dbReference type="ARBA" id="ARBA00023015"/>
    </source>
</evidence>
<dbReference type="Gene3D" id="2.60.120.10">
    <property type="entry name" value="Jelly Rolls"/>
    <property type="match status" value="1"/>
</dbReference>
<dbReference type="GO" id="GO:0003700">
    <property type="term" value="F:DNA-binding transcription factor activity"/>
    <property type="evidence" value="ECO:0007669"/>
    <property type="project" value="InterPro"/>
</dbReference>
<gene>
    <name evidence="5" type="ORF">J5U18_06480</name>
</gene>
<protein>
    <submittedName>
        <fullName evidence="5">Helix-turn-helix domain-containing protein</fullName>
    </submittedName>
</protein>
<comment type="caution">
    <text evidence="5">The sequence shown here is derived from an EMBL/GenBank/DDBJ whole genome shotgun (WGS) entry which is preliminary data.</text>
</comment>
<reference evidence="5" key="1">
    <citation type="submission" date="2021-03" db="EMBL/GenBank/DDBJ databases">
        <authorList>
            <person name="Lu T."/>
            <person name="Wang Q."/>
            <person name="Han X."/>
        </authorList>
    </citation>
    <scope>NUCLEOTIDE SEQUENCE</scope>
    <source>
        <strain evidence="5">WQ 2009</strain>
    </source>
</reference>
<dbReference type="RefSeq" id="WP_353546697.1">
    <property type="nucleotide sequence ID" value="NZ_JAGKSB010000006.1"/>
</dbReference>
<evidence type="ECO:0000256" key="3">
    <source>
        <dbReference type="ARBA" id="ARBA00023163"/>
    </source>
</evidence>
<dbReference type="SUPFAM" id="SSF46689">
    <property type="entry name" value="Homeodomain-like"/>
    <property type="match status" value="2"/>
</dbReference>
<dbReference type="PROSITE" id="PS01124">
    <property type="entry name" value="HTH_ARAC_FAMILY_2"/>
    <property type="match status" value="1"/>
</dbReference>
<keyword evidence="1" id="KW-0805">Transcription regulation</keyword>
<evidence type="ECO:0000313" key="6">
    <source>
        <dbReference type="Proteomes" id="UP000679691"/>
    </source>
</evidence>
<dbReference type="InterPro" id="IPR020449">
    <property type="entry name" value="Tscrpt_reg_AraC-type_HTH"/>
</dbReference>
<dbReference type="Gene3D" id="1.10.10.60">
    <property type="entry name" value="Homeodomain-like"/>
    <property type="match status" value="1"/>
</dbReference>
<evidence type="ECO:0000259" key="4">
    <source>
        <dbReference type="PROSITE" id="PS01124"/>
    </source>
</evidence>
<dbReference type="InterPro" id="IPR003313">
    <property type="entry name" value="AraC-bd"/>
</dbReference>
<keyword evidence="6" id="KW-1185">Reference proteome</keyword>
<dbReference type="GO" id="GO:0043565">
    <property type="term" value="F:sequence-specific DNA binding"/>
    <property type="evidence" value="ECO:0007669"/>
    <property type="project" value="InterPro"/>
</dbReference>
<dbReference type="EMBL" id="JAGKSB010000006">
    <property type="protein sequence ID" value="MBP3943207.1"/>
    <property type="molecule type" value="Genomic_DNA"/>
</dbReference>
<sequence>MHKKNGHADGKFVNRYYVTEVDAFEDSIYCHHTIIGENFVPEHVHDKDQFLYTEGGVVFLKTSEKSYFLPARHYIWIPAGVKHSIHPSSPNVVMRNLYFPKFESDTAFYKKTNIYPVDDLLMELIMFTNRWNGNIFPVEEPKFSLAKSFKLILPELSKHELPLALPYPNNQKLKDIVTYLESKIDENISFKSLSIKFDISERTLARLFQKELNMSFIQYYTILRMLTALKLLLDDKLSVNEVAIRVGYNSLPTFSNTFNKVIGVRPSEYVKQKELLYQS</sequence>
<dbReference type="Proteomes" id="UP000679691">
    <property type="component" value="Unassembled WGS sequence"/>
</dbReference>
<dbReference type="InterPro" id="IPR018060">
    <property type="entry name" value="HTH_AraC"/>
</dbReference>
<feature type="domain" description="HTH araC/xylS-type" evidence="4">
    <location>
        <begin position="174"/>
        <end position="272"/>
    </location>
</feature>
<organism evidence="5 6">
    <name type="scientific">Rhinopithecimicrobium faecis</name>
    <dbReference type="NCBI Taxonomy" id="2820698"/>
    <lineage>
        <taxon>Bacteria</taxon>
        <taxon>Pseudomonadati</taxon>
        <taxon>Bacteroidota</taxon>
        <taxon>Sphingobacteriia</taxon>
        <taxon>Sphingobacteriales</taxon>
        <taxon>Sphingobacteriaceae</taxon>
        <taxon>Rhinopithecimicrobium</taxon>
    </lineage>
</organism>
<dbReference type="InterPro" id="IPR014710">
    <property type="entry name" value="RmlC-like_jellyroll"/>
</dbReference>
<dbReference type="SUPFAM" id="SSF51182">
    <property type="entry name" value="RmlC-like cupins"/>
    <property type="match status" value="1"/>
</dbReference>
<dbReference type="PANTHER" id="PTHR11019:SF159">
    <property type="entry name" value="TRANSCRIPTIONAL REGULATOR-RELATED"/>
    <property type="match status" value="1"/>
</dbReference>
<evidence type="ECO:0000313" key="5">
    <source>
        <dbReference type="EMBL" id="MBP3943207.1"/>
    </source>
</evidence>
<proteinExistence type="predicted"/>
<name>A0A8T4HCU8_9SPHI</name>